<protein>
    <submittedName>
        <fullName evidence="6">Uncharacterized protein LOC118409294 isoform X6</fullName>
    </submittedName>
</protein>
<dbReference type="SUPFAM" id="SSF50978">
    <property type="entry name" value="WD40 repeat-like"/>
    <property type="match status" value="1"/>
</dbReference>
<keyword evidence="5" id="KW-1185">Reference proteome</keyword>
<feature type="compositionally biased region" description="Basic residues" evidence="4">
    <location>
        <begin position="377"/>
        <end position="386"/>
    </location>
</feature>
<evidence type="ECO:0000256" key="2">
    <source>
        <dbReference type="ARBA" id="ARBA00022737"/>
    </source>
</evidence>
<dbReference type="Proteomes" id="UP000001554">
    <property type="component" value="Chromosome 2"/>
</dbReference>
<dbReference type="AlphaFoldDB" id="A0A9J7HUR5"/>
<evidence type="ECO:0000256" key="3">
    <source>
        <dbReference type="PROSITE-ProRule" id="PRU00221"/>
    </source>
</evidence>
<keyword evidence="2" id="KW-0677">Repeat</keyword>
<name>A0A9J7HUR5_BRAFL</name>
<dbReference type="PANTHER" id="PTHR14107">
    <property type="entry name" value="WD REPEAT PROTEIN"/>
    <property type="match status" value="1"/>
</dbReference>
<dbReference type="SMART" id="SM00320">
    <property type="entry name" value="WD40"/>
    <property type="match status" value="4"/>
</dbReference>
<dbReference type="GeneID" id="118409294"/>
<sequence length="761" mass="83323">MSLLAEPGTFGTFGKFPATKAIRCTLPNCQCECFSPGKTQLRTCETCKHGWVAHDSLTAPQAGKVRRQGAQKGTPCQHSQCECANFCAPSASSVKSASRQCTECQHLESDHRVPTKLDQQLSEEQAHADRTPCVLPTCDCQGFLRPTSQSFALLGPRQCATCQHATSLHRPQSAVDQLIVQRVAGAGHLRCQTKVSRDEARKLQVLAEEGGCRNLQAFEPITIRHLEEEDADQAVEKQRCPCPGFSAGDLAKLLKQYHGLSVEIVGQVLQGRARCPGCQHALQDHRPQTKEEAAAEHQLTSGKSHLLRAVTFSTPKPDLSASHCYLDRDKQGKISIATKVTNEDLDHIRVATASLPMVQQQTASRPVGEQNSPKDEKKKKRGKKRKKEDTSMETETRDEKVPRSPVQVSWDEAGCAAALPGLEDPGRQVQFTCDGATCLAFGTHKTQEWGVTQLLACGRKAGDIVVKDTTGRTEVRIPRAEVPADQVGSSPVTRLEWLCQDAVTILASGHRSGRVHLWQYRVCDSVSSLTEVASTEAMASYPTALKFSLSGKFLAVGFHDSKVCFYTLHLRASSSQPVVTLVCTCEINYGAVRDMAWHPHKSLLAAAGEDDKVTMFYMRTPEDRHADRGTIMHYFGNQKKTQNFKVFQQVCALKGHVAFASAVAFHPSGELLVSAGWDSQVLLWSTTDVENAVELNGDTSQIEPLCGFVIGRKKSAVGRKVRLPLEMQIVGQLLFLLMQTEAGDAALAVYSLPKKHLPPDT</sequence>
<dbReference type="Pfam" id="PF00400">
    <property type="entry name" value="WD40"/>
    <property type="match status" value="2"/>
</dbReference>
<organism evidence="5 6">
    <name type="scientific">Branchiostoma floridae</name>
    <name type="common">Florida lancelet</name>
    <name type="synonym">Amphioxus</name>
    <dbReference type="NCBI Taxonomy" id="7739"/>
    <lineage>
        <taxon>Eukaryota</taxon>
        <taxon>Metazoa</taxon>
        <taxon>Chordata</taxon>
        <taxon>Cephalochordata</taxon>
        <taxon>Leptocardii</taxon>
        <taxon>Amphioxiformes</taxon>
        <taxon>Branchiostomatidae</taxon>
        <taxon>Branchiostoma</taxon>
    </lineage>
</organism>
<dbReference type="PANTHER" id="PTHR14107:SF16">
    <property type="entry name" value="AT02583P"/>
    <property type="match status" value="1"/>
</dbReference>
<proteinExistence type="predicted"/>
<reference evidence="5" key="1">
    <citation type="journal article" date="2020" name="Nat. Ecol. Evol.">
        <title>Deeply conserved synteny resolves early events in vertebrate evolution.</title>
        <authorList>
            <person name="Simakov O."/>
            <person name="Marletaz F."/>
            <person name="Yue J.X."/>
            <person name="O'Connell B."/>
            <person name="Jenkins J."/>
            <person name="Brandt A."/>
            <person name="Calef R."/>
            <person name="Tung C.H."/>
            <person name="Huang T.K."/>
            <person name="Schmutz J."/>
            <person name="Satoh N."/>
            <person name="Yu J.K."/>
            <person name="Putnam N.H."/>
            <person name="Green R.E."/>
            <person name="Rokhsar D.S."/>
        </authorList>
    </citation>
    <scope>NUCLEOTIDE SEQUENCE [LARGE SCALE GENOMIC DNA]</scope>
    <source>
        <strain evidence="5">S238N-H82</strain>
    </source>
</reference>
<feature type="region of interest" description="Disordered" evidence="4">
    <location>
        <begin position="356"/>
        <end position="407"/>
    </location>
</feature>
<dbReference type="InterPro" id="IPR051362">
    <property type="entry name" value="WD_repeat_creC_regulators"/>
</dbReference>
<dbReference type="InterPro" id="IPR036322">
    <property type="entry name" value="WD40_repeat_dom_sf"/>
</dbReference>
<dbReference type="InterPro" id="IPR001680">
    <property type="entry name" value="WD40_rpt"/>
</dbReference>
<feature type="compositionally biased region" description="Basic and acidic residues" evidence="4">
    <location>
        <begin position="387"/>
        <end position="402"/>
    </location>
</feature>
<dbReference type="PROSITE" id="PS50082">
    <property type="entry name" value="WD_REPEATS_2"/>
    <property type="match status" value="1"/>
</dbReference>
<evidence type="ECO:0000256" key="4">
    <source>
        <dbReference type="SAM" id="MobiDB-lite"/>
    </source>
</evidence>
<dbReference type="Gene3D" id="2.130.10.10">
    <property type="entry name" value="YVTN repeat-like/Quinoprotein amine dehydrogenase"/>
    <property type="match status" value="1"/>
</dbReference>
<dbReference type="InterPro" id="IPR015943">
    <property type="entry name" value="WD40/YVTN_repeat-like_dom_sf"/>
</dbReference>
<evidence type="ECO:0000313" key="6">
    <source>
        <dbReference type="RefSeq" id="XP_035666100.1"/>
    </source>
</evidence>
<dbReference type="PROSITE" id="PS50294">
    <property type="entry name" value="WD_REPEATS_REGION"/>
    <property type="match status" value="1"/>
</dbReference>
<feature type="repeat" description="WD" evidence="3">
    <location>
        <begin position="653"/>
        <end position="694"/>
    </location>
</feature>
<keyword evidence="1 3" id="KW-0853">WD repeat</keyword>
<evidence type="ECO:0000313" key="5">
    <source>
        <dbReference type="Proteomes" id="UP000001554"/>
    </source>
</evidence>
<reference evidence="6" key="2">
    <citation type="submission" date="2025-08" db="UniProtKB">
        <authorList>
            <consortium name="RefSeq"/>
        </authorList>
    </citation>
    <scope>IDENTIFICATION</scope>
    <source>
        <strain evidence="6">S238N-H82</strain>
        <tissue evidence="6">Testes</tissue>
    </source>
</reference>
<dbReference type="RefSeq" id="XP_035666100.1">
    <property type="nucleotide sequence ID" value="XM_035810207.1"/>
</dbReference>
<evidence type="ECO:0000256" key="1">
    <source>
        <dbReference type="ARBA" id="ARBA00022574"/>
    </source>
</evidence>
<gene>
    <name evidence="6" type="primary">LOC118409294</name>
</gene>
<accession>A0A9J7HUR5</accession>